<evidence type="ECO:0000313" key="2">
    <source>
        <dbReference type="EMBL" id="KAF2728573.1"/>
    </source>
</evidence>
<protein>
    <recommendedName>
        <fullName evidence="4">Malate dehydrogenase</fullName>
    </recommendedName>
</protein>
<dbReference type="PANTHER" id="PTHR35567:SF11">
    <property type="entry name" value="MALATE DEHYDROGENASE (AFU_ORTHOLOGUE AFUA_2G13800)"/>
    <property type="match status" value="1"/>
</dbReference>
<dbReference type="InterPro" id="IPR021851">
    <property type="entry name" value="DUF3455"/>
</dbReference>
<feature type="region of interest" description="Disordered" evidence="1">
    <location>
        <begin position="1"/>
        <end position="22"/>
    </location>
</feature>
<keyword evidence="3" id="KW-1185">Reference proteome</keyword>
<dbReference type="PANTHER" id="PTHR35567">
    <property type="entry name" value="MALATE DEHYDROGENASE (AFU_ORTHOLOGUE AFUA_2G13800)"/>
    <property type="match status" value="1"/>
</dbReference>
<dbReference type="EMBL" id="ML996274">
    <property type="protein sequence ID" value="KAF2728573.1"/>
    <property type="molecule type" value="Genomic_DNA"/>
</dbReference>
<gene>
    <name evidence="2" type="ORF">EJ04DRAFT_414596</name>
</gene>
<dbReference type="OrthoDB" id="1859733at2759"/>
<dbReference type="AlphaFoldDB" id="A0A9P4QNF2"/>
<name>A0A9P4QNF2_9PLEO</name>
<comment type="caution">
    <text evidence="2">The sequence shown here is derived from an EMBL/GenBank/DDBJ whole genome shotgun (WGS) entry which is preliminary data.</text>
</comment>
<organism evidence="2 3">
    <name type="scientific">Polyplosphaeria fusca</name>
    <dbReference type="NCBI Taxonomy" id="682080"/>
    <lineage>
        <taxon>Eukaryota</taxon>
        <taxon>Fungi</taxon>
        <taxon>Dikarya</taxon>
        <taxon>Ascomycota</taxon>
        <taxon>Pezizomycotina</taxon>
        <taxon>Dothideomycetes</taxon>
        <taxon>Pleosporomycetidae</taxon>
        <taxon>Pleosporales</taxon>
        <taxon>Tetraplosphaeriaceae</taxon>
        <taxon>Polyplosphaeria</taxon>
    </lineage>
</organism>
<dbReference type="Pfam" id="PF11937">
    <property type="entry name" value="DUF3455"/>
    <property type="match status" value="1"/>
</dbReference>
<evidence type="ECO:0008006" key="4">
    <source>
        <dbReference type="Google" id="ProtNLM"/>
    </source>
</evidence>
<evidence type="ECO:0000256" key="1">
    <source>
        <dbReference type="SAM" id="MobiDB-lite"/>
    </source>
</evidence>
<sequence>PAAIAAPHGISPPRLPHPFYPRQQDNATCDLATLAQPTNTMTPPTSDLALVLIALGKGTQNYTCASASAAPAAIGAVAQLFNASCAVATNTLGSIAEDAQSIGAHFFVDNTTPDFDIIGLGNTQAKKVESMAAPQATNVPWLKLQAQEQGTNSPVKQIFRLETQGGVAPADCSGQEAGAVVTVVYEAQYWVY</sequence>
<proteinExistence type="predicted"/>
<evidence type="ECO:0000313" key="3">
    <source>
        <dbReference type="Proteomes" id="UP000799444"/>
    </source>
</evidence>
<accession>A0A9P4QNF2</accession>
<dbReference type="Proteomes" id="UP000799444">
    <property type="component" value="Unassembled WGS sequence"/>
</dbReference>
<reference evidence="2" key="1">
    <citation type="journal article" date="2020" name="Stud. Mycol.">
        <title>101 Dothideomycetes genomes: a test case for predicting lifestyles and emergence of pathogens.</title>
        <authorList>
            <person name="Haridas S."/>
            <person name="Albert R."/>
            <person name="Binder M."/>
            <person name="Bloem J."/>
            <person name="Labutti K."/>
            <person name="Salamov A."/>
            <person name="Andreopoulos B."/>
            <person name="Baker S."/>
            <person name="Barry K."/>
            <person name="Bills G."/>
            <person name="Bluhm B."/>
            <person name="Cannon C."/>
            <person name="Castanera R."/>
            <person name="Culley D."/>
            <person name="Daum C."/>
            <person name="Ezra D."/>
            <person name="Gonzalez J."/>
            <person name="Henrissat B."/>
            <person name="Kuo A."/>
            <person name="Liang C."/>
            <person name="Lipzen A."/>
            <person name="Lutzoni F."/>
            <person name="Magnuson J."/>
            <person name="Mondo S."/>
            <person name="Nolan M."/>
            <person name="Ohm R."/>
            <person name="Pangilinan J."/>
            <person name="Park H.-J."/>
            <person name="Ramirez L."/>
            <person name="Alfaro M."/>
            <person name="Sun H."/>
            <person name="Tritt A."/>
            <person name="Yoshinaga Y."/>
            <person name="Zwiers L.-H."/>
            <person name="Turgeon B."/>
            <person name="Goodwin S."/>
            <person name="Spatafora J."/>
            <person name="Crous P."/>
            <person name="Grigoriev I."/>
        </authorList>
    </citation>
    <scope>NUCLEOTIDE SEQUENCE</scope>
    <source>
        <strain evidence="2">CBS 125425</strain>
    </source>
</reference>
<feature type="non-terminal residue" evidence="2">
    <location>
        <position position="1"/>
    </location>
</feature>
<feature type="non-terminal residue" evidence="2">
    <location>
        <position position="192"/>
    </location>
</feature>